<dbReference type="Proteomes" id="UP001055712">
    <property type="component" value="Unassembled WGS sequence"/>
</dbReference>
<dbReference type="PANTHER" id="PTHR11177">
    <property type="entry name" value="CHITINASE"/>
    <property type="match status" value="1"/>
</dbReference>
<feature type="region of interest" description="Disordered" evidence="1">
    <location>
        <begin position="388"/>
        <end position="431"/>
    </location>
</feature>
<dbReference type="PROSITE" id="PS51910">
    <property type="entry name" value="GH18_2"/>
    <property type="match status" value="1"/>
</dbReference>
<feature type="compositionally biased region" description="Pro residues" evidence="1">
    <location>
        <begin position="392"/>
        <end position="424"/>
    </location>
</feature>
<keyword evidence="4" id="KW-1185">Reference proteome</keyword>
<dbReference type="GO" id="GO:0005975">
    <property type="term" value="P:carbohydrate metabolic process"/>
    <property type="evidence" value="ECO:0007669"/>
    <property type="project" value="InterPro"/>
</dbReference>
<dbReference type="InterPro" id="IPR001223">
    <property type="entry name" value="Glyco_hydro18_cat"/>
</dbReference>
<gene>
    <name evidence="3" type="ORF">D9Q98_004076</name>
</gene>
<dbReference type="Gene3D" id="3.20.20.80">
    <property type="entry name" value="Glycosidases"/>
    <property type="match status" value="1"/>
</dbReference>
<dbReference type="EMBL" id="SIDB01000005">
    <property type="protein sequence ID" value="KAI3432527.1"/>
    <property type="molecule type" value="Genomic_DNA"/>
</dbReference>
<evidence type="ECO:0000259" key="2">
    <source>
        <dbReference type="PROSITE" id="PS51910"/>
    </source>
</evidence>
<dbReference type="GO" id="GO:0008061">
    <property type="term" value="F:chitin binding"/>
    <property type="evidence" value="ECO:0007669"/>
    <property type="project" value="InterPro"/>
</dbReference>
<feature type="domain" description="GH18" evidence="2">
    <location>
        <begin position="14"/>
        <end position="388"/>
    </location>
</feature>
<organism evidence="3 4">
    <name type="scientific">Chlorella vulgaris</name>
    <name type="common">Green alga</name>
    <dbReference type="NCBI Taxonomy" id="3077"/>
    <lineage>
        <taxon>Eukaryota</taxon>
        <taxon>Viridiplantae</taxon>
        <taxon>Chlorophyta</taxon>
        <taxon>core chlorophytes</taxon>
        <taxon>Trebouxiophyceae</taxon>
        <taxon>Chlorellales</taxon>
        <taxon>Chlorellaceae</taxon>
        <taxon>Chlorella clade</taxon>
        <taxon>Chlorella</taxon>
    </lineage>
</organism>
<dbReference type="InterPro" id="IPR011583">
    <property type="entry name" value="Chitinase_II/V-like_cat"/>
</dbReference>
<protein>
    <recommendedName>
        <fullName evidence="2">GH18 domain-containing protein</fullName>
    </recommendedName>
</protein>
<evidence type="ECO:0000313" key="4">
    <source>
        <dbReference type="Proteomes" id="UP001055712"/>
    </source>
</evidence>
<dbReference type="Pfam" id="PF00704">
    <property type="entry name" value="Glyco_hydro_18"/>
    <property type="match status" value="1"/>
</dbReference>
<dbReference type="OrthoDB" id="73875at2759"/>
<name>A0A9D4TSH9_CHLVU</name>
<dbReference type="InterPro" id="IPR029070">
    <property type="entry name" value="Chitinase_insertion_sf"/>
</dbReference>
<dbReference type="PANTHER" id="PTHR11177:SF317">
    <property type="entry name" value="CHITINASE 12-RELATED"/>
    <property type="match status" value="1"/>
</dbReference>
<reference evidence="3" key="2">
    <citation type="submission" date="2020-11" db="EMBL/GenBank/DDBJ databases">
        <authorList>
            <person name="Cecchin M."/>
            <person name="Marcolungo L."/>
            <person name="Rossato M."/>
            <person name="Girolomoni L."/>
            <person name="Cosentino E."/>
            <person name="Cuine S."/>
            <person name="Li-Beisson Y."/>
            <person name="Delledonne M."/>
            <person name="Ballottari M."/>
        </authorList>
    </citation>
    <scope>NUCLEOTIDE SEQUENCE</scope>
    <source>
        <strain evidence="3">211/11P</strain>
        <tissue evidence="3">Whole cell</tissue>
    </source>
</reference>
<evidence type="ECO:0000256" key="1">
    <source>
        <dbReference type="SAM" id="MobiDB-lite"/>
    </source>
</evidence>
<dbReference type="SMART" id="SM00636">
    <property type="entry name" value="Glyco_18"/>
    <property type="match status" value="1"/>
</dbReference>
<sequence>MSLAAPFYVSPTGKRAIYYHTSWSCYDRNYQVKDLPIDKITDIAYAFFNVASDGTVASGDVWADFQNPLVGKGVPPENSWNSPADHLGNLGQFMKLRKAGKKFNMALSIGGWSWSGKFSDAVSTVESRDKMAQCILNTFKAWPGLFNGVSIDWEYCSDDGVNYGLEGNLARKGDAVNLMQFVKRLRKVLGDKFKIGVCVSADPAKIKLPVQKLHPLVDEIHVMTYDFMDGAWGLKTSGHHTNLRPAPYCPFSVTQAVEAWSSKGVPKEKLFIGVAFYSRGFAATTGIGQACNGASPDKSWDNGSVDYKSLPLPGAVEKWDAVAQASYSYDAKKRVINSYDCPRSVAAKCKYVLDEGLGGILVWESSGDHAWGHPRCLMKVIHDNLTHASIPKPAPTPPKPAPTPPTPAPTPPKPAPSPPKPAPGCPCTCHV</sequence>
<dbReference type="SUPFAM" id="SSF54556">
    <property type="entry name" value="Chitinase insertion domain"/>
    <property type="match status" value="1"/>
</dbReference>
<reference evidence="3" key="1">
    <citation type="journal article" date="2019" name="Plant J.">
        <title>Chlorella vulgaris genome assembly and annotation reveals the molecular basis for metabolic acclimation to high light conditions.</title>
        <authorList>
            <person name="Cecchin M."/>
            <person name="Marcolungo L."/>
            <person name="Rossato M."/>
            <person name="Girolomoni L."/>
            <person name="Cosentino E."/>
            <person name="Cuine S."/>
            <person name="Li-Beisson Y."/>
            <person name="Delledonne M."/>
            <person name="Ballottari M."/>
        </authorList>
    </citation>
    <scope>NUCLEOTIDE SEQUENCE</scope>
    <source>
        <strain evidence="3">211/11P</strain>
    </source>
</reference>
<dbReference type="Gene3D" id="3.10.50.10">
    <property type="match status" value="1"/>
</dbReference>
<proteinExistence type="predicted"/>
<accession>A0A9D4TSH9</accession>
<evidence type="ECO:0000313" key="3">
    <source>
        <dbReference type="EMBL" id="KAI3432527.1"/>
    </source>
</evidence>
<dbReference type="InterPro" id="IPR017853">
    <property type="entry name" value="GH"/>
</dbReference>
<dbReference type="SUPFAM" id="SSF51445">
    <property type="entry name" value="(Trans)glycosidases"/>
    <property type="match status" value="1"/>
</dbReference>
<dbReference type="InterPro" id="IPR050314">
    <property type="entry name" value="Glycosyl_Hydrlase_18"/>
</dbReference>
<dbReference type="AlphaFoldDB" id="A0A9D4TSH9"/>
<comment type="caution">
    <text evidence="3">The sequence shown here is derived from an EMBL/GenBank/DDBJ whole genome shotgun (WGS) entry which is preliminary data.</text>
</comment>